<gene>
    <name evidence="2" type="ORF">PACILC2_39850</name>
</gene>
<sequence length="69" mass="7235">MTEESRTSGGDERTTAGSLEPSASGEAESGEGGSRPPSDEERAGAAGASPEWLRFYAAVKDKVRSMRTE</sequence>
<organism evidence="2 3">
    <name type="scientific">Paenibacillus cisolokensis</name>
    <dbReference type="NCBI Taxonomy" id="1658519"/>
    <lineage>
        <taxon>Bacteria</taxon>
        <taxon>Bacillati</taxon>
        <taxon>Bacillota</taxon>
        <taxon>Bacilli</taxon>
        <taxon>Bacillales</taxon>
        <taxon>Paenibacillaceae</taxon>
        <taxon>Paenibacillus</taxon>
    </lineage>
</organism>
<evidence type="ECO:0000313" key="2">
    <source>
        <dbReference type="EMBL" id="GIQ65417.1"/>
    </source>
</evidence>
<name>A0ABQ4NB07_9BACL</name>
<feature type="compositionally biased region" description="Low complexity" evidence="1">
    <location>
        <begin position="16"/>
        <end position="27"/>
    </location>
</feature>
<comment type="caution">
    <text evidence="2">The sequence shown here is derived from an EMBL/GenBank/DDBJ whole genome shotgun (WGS) entry which is preliminary data.</text>
</comment>
<dbReference type="RefSeq" id="WP_213529877.1">
    <property type="nucleotide sequence ID" value="NZ_BOVJ01000132.1"/>
</dbReference>
<protein>
    <submittedName>
        <fullName evidence="2">Uncharacterized protein</fullName>
    </submittedName>
</protein>
<feature type="region of interest" description="Disordered" evidence="1">
    <location>
        <begin position="1"/>
        <end position="53"/>
    </location>
</feature>
<evidence type="ECO:0000313" key="3">
    <source>
        <dbReference type="Proteomes" id="UP000680304"/>
    </source>
</evidence>
<feature type="compositionally biased region" description="Basic and acidic residues" evidence="1">
    <location>
        <begin position="1"/>
        <end position="14"/>
    </location>
</feature>
<proteinExistence type="predicted"/>
<evidence type="ECO:0000256" key="1">
    <source>
        <dbReference type="SAM" id="MobiDB-lite"/>
    </source>
</evidence>
<reference evidence="2 3" key="1">
    <citation type="submission" date="2021-04" db="EMBL/GenBank/DDBJ databases">
        <title>Draft genome sequence of Paenibacillus cisolokensis, LC2-13A.</title>
        <authorList>
            <person name="Uke A."/>
            <person name="Chhe C."/>
            <person name="Baramee S."/>
            <person name="Kosugi A."/>
        </authorList>
    </citation>
    <scope>NUCLEOTIDE SEQUENCE [LARGE SCALE GENOMIC DNA]</scope>
    <source>
        <strain evidence="2 3">LC2-13A</strain>
    </source>
</reference>
<dbReference type="Proteomes" id="UP000680304">
    <property type="component" value="Unassembled WGS sequence"/>
</dbReference>
<accession>A0ABQ4NB07</accession>
<dbReference type="EMBL" id="BOVJ01000132">
    <property type="protein sequence ID" value="GIQ65417.1"/>
    <property type="molecule type" value="Genomic_DNA"/>
</dbReference>
<keyword evidence="3" id="KW-1185">Reference proteome</keyword>